<reference evidence="1" key="1">
    <citation type="submission" date="2022-12" db="EMBL/GenBank/DDBJ databases">
        <title>Genome Sequence of Lasiodiplodia mahajangana.</title>
        <authorList>
            <person name="Buettner E."/>
        </authorList>
    </citation>
    <scope>NUCLEOTIDE SEQUENCE</scope>
    <source>
        <strain evidence="1">VT137</strain>
    </source>
</reference>
<dbReference type="EMBL" id="JAPUUL010001942">
    <property type="protein sequence ID" value="KAJ8126259.1"/>
    <property type="molecule type" value="Genomic_DNA"/>
</dbReference>
<protein>
    <submittedName>
        <fullName evidence="1">Uncharacterized protein</fullName>
    </submittedName>
</protein>
<keyword evidence="2" id="KW-1185">Reference proteome</keyword>
<organism evidence="1 2">
    <name type="scientific">Lasiodiplodia mahajangana</name>
    <dbReference type="NCBI Taxonomy" id="1108764"/>
    <lineage>
        <taxon>Eukaryota</taxon>
        <taxon>Fungi</taxon>
        <taxon>Dikarya</taxon>
        <taxon>Ascomycota</taxon>
        <taxon>Pezizomycotina</taxon>
        <taxon>Dothideomycetes</taxon>
        <taxon>Dothideomycetes incertae sedis</taxon>
        <taxon>Botryosphaeriales</taxon>
        <taxon>Botryosphaeriaceae</taxon>
        <taxon>Lasiodiplodia</taxon>
    </lineage>
</organism>
<accession>A0ACC2JFL3</accession>
<name>A0ACC2JFL3_9PEZI</name>
<evidence type="ECO:0000313" key="1">
    <source>
        <dbReference type="EMBL" id="KAJ8126259.1"/>
    </source>
</evidence>
<gene>
    <name evidence="1" type="ORF">O1611_g7379</name>
</gene>
<dbReference type="Proteomes" id="UP001153332">
    <property type="component" value="Unassembled WGS sequence"/>
</dbReference>
<proteinExistence type="predicted"/>
<sequence length="383" mass="43085">MATATVTTTATVGARRKKDANLPPENERFLRCCADIANVLIEDHEASKDPKNPRKDINLNGLRTKLSRKHRLANIPPLTAIIAAVPEHYKKYIMPKLIAKPIRTSSGIAVVAVITQSYTGYEPTSMRAIRARYDPFEQARGRVDQLKSLGHSVDKVEYIIMGGTFMSLPVPYREEFISQLHNALSGYQTTNVDEAVEAGEMSNIKCVGITIETRPDYCLQPHLTDMLRYGCTRLEVGVQSLYEDVARDTNRGHTVAAVAETFCLAKDAGFKVVSHMMPDLPNVGMERDLDQFREYFENPAFRTDGLKIYPTLVIRGTGLYELWRTGRYQNYTPNALIDIVARILALVPPWTRIYRVQRDIPMPLVTSGVENGNLRELALAREE</sequence>
<evidence type="ECO:0000313" key="2">
    <source>
        <dbReference type="Proteomes" id="UP001153332"/>
    </source>
</evidence>
<comment type="caution">
    <text evidence="1">The sequence shown here is derived from an EMBL/GenBank/DDBJ whole genome shotgun (WGS) entry which is preliminary data.</text>
</comment>